<organism evidence="9 10">
    <name type="scientific">Flagellimonas allohymeniacidonis</name>
    <dbReference type="NCBI Taxonomy" id="2517819"/>
    <lineage>
        <taxon>Bacteria</taxon>
        <taxon>Pseudomonadati</taxon>
        <taxon>Bacteroidota</taxon>
        <taxon>Flavobacteriia</taxon>
        <taxon>Flavobacteriales</taxon>
        <taxon>Flavobacteriaceae</taxon>
        <taxon>Flagellimonas</taxon>
    </lineage>
</organism>
<evidence type="ECO:0000259" key="8">
    <source>
        <dbReference type="Pfam" id="PF07715"/>
    </source>
</evidence>
<sequence length="1066" mass="116536">MKKKLIGKAVSKHLSFLLVLLALVLNGFSAISQDRVITGTVTAETGEPLPGATVIVTGTSIGVQTDFDGNYSITVPSGVTVLVFSFVGYVEREIPIAGQTIINVALQESQTQLDEVVVIGYGTRSREDLTGAVSTIQTETIAELPVTTFEQALSGQVSGVQLRQNGAPGGGPEILIRGVASTGDNNAPLYVVDGIPLGNVNSQRDNFVLSSIDPNSIESISVLKDASAKAIYGSRASNGVVIITTKRGKIGKPTITFGTSTGFQTIPEFEQPNVLNAEELRRYRIELFEDRLFALGALGQSEIADLDRLITLGDLGEGTNWFDEITRSAPITEYNIGINGGTENVRYNISTNYTNQDGTLINTNFKRYSIRANIDFNVTDNIRFGLNLAPTQTVATGGRTDAGGDNFNIFAAVPLSRWTDPSAPVFDENGELTNVALGDVIPFYNVNPVYLLTAREDNRRTNQVLAGSFVEVDILEGLTAKTFGSIQYTDRRNTFFEPSDFPGSGNTTPNLLGTRQARAGIDELTNFNWIWENTLSYSTTIADDHRIDVLAGFNMENRRFDNTIIRAVNIIDESIRIPDSDNVDPENPNNFTGRGAAGENSLVSLIGRLDYAYKNRYYVTGTIRRDGSSRFGANTRYGNFPSVAAAWRISNEPFWEGIKSTVSEFKLEGGYGISGSNANIGNFQAQGRINPSDPNTPNPDYVFGGNNAPGSAVTALPNSLLTWEEAKELNLGLDLGFLNDKIFLGIDYYDIETEGFLSGLPLPRTSGFSEILTNLGSIENKGFEVELRLNNVFGGKDFQWDANFNFTRNRSKVLDLAAEAGFIRRGAIARQFTETAIGEQVGLYRGFNVTGLFTQAEIDDPNVPKYPGAVEGSLKYEDGNGDGDLGDQEDFVIIGNPNPDFIYGMVHNFRYKDLDLSVIFAGTVGQQIFNGTNQYNGNQDGVFNVDRRQLNRWRPGDDPTTKTIPGTASDLSRQRFRLPNSLSVDDADYLWVRNITLGYNISGDAVGNVFKNARIYTSIQNPFLFTEYDMGNPEINRSADTALVRNVNYGAYPISRIYTLGVNVTF</sequence>
<dbReference type="Proteomes" id="UP000291981">
    <property type="component" value="Unassembled WGS sequence"/>
</dbReference>
<evidence type="ECO:0000313" key="9">
    <source>
        <dbReference type="EMBL" id="TAI48366.1"/>
    </source>
</evidence>
<dbReference type="InterPro" id="IPR039426">
    <property type="entry name" value="TonB-dep_rcpt-like"/>
</dbReference>
<reference evidence="9 10" key="1">
    <citation type="submission" date="2019-02" db="EMBL/GenBank/DDBJ databases">
        <title>Draft genome sequence of Muricauda sp. 176CP4-71.</title>
        <authorList>
            <person name="Park J.-S."/>
        </authorList>
    </citation>
    <scope>NUCLEOTIDE SEQUENCE [LARGE SCALE GENOMIC DNA]</scope>
    <source>
        <strain evidence="9 10">176CP4-71</strain>
    </source>
</reference>
<dbReference type="Gene3D" id="2.170.130.10">
    <property type="entry name" value="TonB-dependent receptor, plug domain"/>
    <property type="match status" value="1"/>
</dbReference>
<dbReference type="GO" id="GO:0009279">
    <property type="term" value="C:cell outer membrane"/>
    <property type="evidence" value="ECO:0007669"/>
    <property type="project" value="UniProtKB-SubCell"/>
</dbReference>
<keyword evidence="2 7" id="KW-0813">Transport</keyword>
<dbReference type="OrthoDB" id="9768177at2"/>
<dbReference type="Pfam" id="PF13715">
    <property type="entry name" value="CarbopepD_reg_2"/>
    <property type="match status" value="1"/>
</dbReference>
<keyword evidence="10" id="KW-1185">Reference proteome</keyword>
<dbReference type="Gene3D" id="2.40.170.20">
    <property type="entry name" value="TonB-dependent receptor, beta-barrel domain"/>
    <property type="match status" value="1"/>
</dbReference>
<feature type="domain" description="TonB-dependent receptor plug" evidence="8">
    <location>
        <begin position="127"/>
        <end position="240"/>
    </location>
</feature>
<comment type="caution">
    <text evidence="9">The sequence shown here is derived from an EMBL/GenBank/DDBJ whole genome shotgun (WGS) entry which is preliminary data.</text>
</comment>
<dbReference type="InterPro" id="IPR037066">
    <property type="entry name" value="Plug_dom_sf"/>
</dbReference>
<dbReference type="AlphaFoldDB" id="A0A4Q8QJF5"/>
<evidence type="ECO:0000256" key="4">
    <source>
        <dbReference type="ARBA" id="ARBA00022692"/>
    </source>
</evidence>
<keyword evidence="4 7" id="KW-0812">Transmembrane</keyword>
<dbReference type="RefSeq" id="WP_130608251.1">
    <property type="nucleotide sequence ID" value="NZ_SGIU01000001.1"/>
</dbReference>
<dbReference type="EMBL" id="SGIU01000001">
    <property type="protein sequence ID" value="TAI48366.1"/>
    <property type="molecule type" value="Genomic_DNA"/>
</dbReference>
<evidence type="ECO:0000256" key="2">
    <source>
        <dbReference type="ARBA" id="ARBA00022448"/>
    </source>
</evidence>
<evidence type="ECO:0000256" key="5">
    <source>
        <dbReference type="ARBA" id="ARBA00023136"/>
    </source>
</evidence>
<dbReference type="InterPro" id="IPR008969">
    <property type="entry name" value="CarboxyPept-like_regulatory"/>
</dbReference>
<dbReference type="NCBIfam" id="TIGR04057">
    <property type="entry name" value="SusC_RagA_signa"/>
    <property type="match status" value="1"/>
</dbReference>
<protein>
    <submittedName>
        <fullName evidence="9">TonB-dependent receptor</fullName>
    </submittedName>
</protein>
<evidence type="ECO:0000256" key="1">
    <source>
        <dbReference type="ARBA" id="ARBA00004571"/>
    </source>
</evidence>
<dbReference type="NCBIfam" id="TIGR04056">
    <property type="entry name" value="OMP_RagA_SusC"/>
    <property type="match status" value="1"/>
</dbReference>
<evidence type="ECO:0000256" key="3">
    <source>
        <dbReference type="ARBA" id="ARBA00022452"/>
    </source>
</evidence>
<keyword evidence="9" id="KW-0675">Receptor</keyword>
<evidence type="ECO:0000256" key="7">
    <source>
        <dbReference type="PROSITE-ProRule" id="PRU01360"/>
    </source>
</evidence>
<dbReference type="Pfam" id="PF07715">
    <property type="entry name" value="Plug"/>
    <property type="match status" value="1"/>
</dbReference>
<comment type="subcellular location">
    <subcellularLocation>
        <location evidence="1 7">Cell outer membrane</location>
        <topology evidence="1 7">Multi-pass membrane protein</topology>
    </subcellularLocation>
</comment>
<gene>
    <name evidence="9" type="ORF">EW142_00720</name>
</gene>
<keyword evidence="3 7" id="KW-1134">Transmembrane beta strand</keyword>
<name>A0A4Q8QJF5_9FLAO</name>
<proteinExistence type="inferred from homology"/>
<dbReference type="InterPro" id="IPR012910">
    <property type="entry name" value="Plug_dom"/>
</dbReference>
<dbReference type="InterPro" id="IPR036942">
    <property type="entry name" value="Beta-barrel_TonB_sf"/>
</dbReference>
<comment type="similarity">
    <text evidence="7">Belongs to the TonB-dependent receptor family.</text>
</comment>
<accession>A0A4Q8QJF5</accession>
<keyword evidence="5 7" id="KW-0472">Membrane</keyword>
<evidence type="ECO:0000256" key="6">
    <source>
        <dbReference type="ARBA" id="ARBA00023237"/>
    </source>
</evidence>
<evidence type="ECO:0000313" key="10">
    <source>
        <dbReference type="Proteomes" id="UP000291981"/>
    </source>
</evidence>
<dbReference type="InterPro" id="IPR023996">
    <property type="entry name" value="TonB-dep_OMP_SusC/RagA"/>
</dbReference>
<keyword evidence="6 7" id="KW-0998">Cell outer membrane</keyword>
<dbReference type="SUPFAM" id="SSF49464">
    <property type="entry name" value="Carboxypeptidase regulatory domain-like"/>
    <property type="match status" value="1"/>
</dbReference>
<dbReference type="PROSITE" id="PS52016">
    <property type="entry name" value="TONB_DEPENDENT_REC_3"/>
    <property type="match status" value="1"/>
</dbReference>
<dbReference type="Gene3D" id="2.60.40.1120">
    <property type="entry name" value="Carboxypeptidase-like, regulatory domain"/>
    <property type="match status" value="1"/>
</dbReference>
<dbReference type="SUPFAM" id="SSF56935">
    <property type="entry name" value="Porins"/>
    <property type="match status" value="1"/>
</dbReference>
<dbReference type="InterPro" id="IPR023997">
    <property type="entry name" value="TonB-dep_OMP_SusC/RagA_CS"/>
</dbReference>